<name>A0A6P3UW15_BOMIM</name>
<reference evidence="4 5" key="1">
    <citation type="submission" date="2025-04" db="UniProtKB">
        <authorList>
            <consortium name="RefSeq"/>
        </authorList>
    </citation>
    <scope>IDENTIFICATION</scope>
</reference>
<sequence>MGKSLRSKWKRKCRAIKRERYGVKELERLKKTLGLDENGIPDVEMSEISKIATVVDAKTIKENEKAKDDTKADDEKMDLDTDKRIYNRKTMLDQYGNYPVWMNKRKIAKIKKGRRKNQKGNIKPHKRLTRRQRNSMKQK</sequence>
<proteinExistence type="inferred from homology"/>
<dbReference type="GO" id="GO:0003723">
    <property type="term" value="F:RNA binding"/>
    <property type="evidence" value="ECO:0007669"/>
    <property type="project" value="TreeGrafter"/>
</dbReference>
<dbReference type="GO" id="GO:0005730">
    <property type="term" value="C:nucleolus"/>
    <property type="evidence" value="ECO:0007669"/>
    <property type="project" value="TreeGrafter"/>
</dbReference>
<evidence type="ECO:0000313" key="5">
    <source>
        <dbReference type="RefSeq" id="XP_012242483.1"/>
    </source>
</evidence>
<dbReference type="GO" id="GO:0097484">
    <property type="term" value="P:dendrite extension"/>
    <property type="evidence" value="ECO:0007669"/>
    <property type="project" value="TreeGrafter"/>
</dbReference>
<dbReference type="InterPro" id="IPR018784">
    <property type="entry name" value="LLPH-like"/>
</dbReference>
<dbReference type="Pfam" id="PF10169">
    <property type="entry name" value="LLPH"/>
    <property type="match status" value="1"/>
</dbReference>
<dbReference type="PANTHER" id="PTHR34253">
    <property type="entry name" value="PROTEIN LLP HOMOLOG"/>
    <property type="match status" value="1"/>
</dbReference>
<keyword evidence="3" id="KW-1185">Reference proteome</keyword>
<dbReference type="GeneID" id="100742272"/>
<dbReference type="PANTHER" id="PTHR34253:SF1">
    <property type="entry name" value="PROTEIN LLP HOMOLOG"/>
    <property type="match status" value="1"/>
</dbReference>
<comment type="similarity">
    <text evidence="1">Belongs to the learning-associated protein family.</text>
</comment>
<dbReference type="KEGG" id="bim:100742272"/>
<feature type="region of interest" description="Disordered" evidence="2">
    <location>
        <begin position="108"/>
        <end position="139"/>
    </location>
</feature>
<organism evidence="3 5">
    <name type="scientific">Bombus impatiens</name>
    <name type="common">Bumblebee</name>
    <dbReference type="NCBI Taxonomy" id="132113"/>
    <lineage>
        <taxon>Eukaryota</taxon>
        <taxon>Metazoa</taxon>
        <taxon>Ecdysozoa</taxon>
        <taxon>Arthropoda</taxon>
        <taxon>Hexapoda</taxon>
        <taxon>Insecta</taxon>
        <taxon>Pterygota</taxon>
        <taxon>Neoptera</taxon>
        <taxon>Endopterygota</taxon>
        <taxon>Hymenoptera</taxon>
        <taxon>Apocrita</taxon>
        <taxon>Aculeata</taxon>
        <taxon>Apoidea</taxon>
        <taxon>Anthophila</taxon>
        <taxon>Apidae</taxon>
        <taxon>Bombus</taxon>
        <taxon>Pyrobombus</taxon>
    </lineage>
</organism>
<dbReference type="AlphaFoldDB" id="A0A6P3UW15"/>
<dbReference type="RefSeq" id="XP_012242483.1">
    <property type="nucleotide sequence ID" value="XM_012387060.3"/>
</dbReference>
<protein>
    <submittedName>
        <fullName evidence="4 5">Protein LLP homolog</fullName>
    </submittedName>
</protein>
<evidence type="ECO:0000313" key="4">
    <source>
        <dbReference type="RefSeq" id="XP_003490498.1"/>
    </source>
</evidence>
<dbReference type="RefSeq" id="XP_003490498.1">
    <property type="nucleotide sequence ID" value="XM_003490450.4"/>
</dbReference>
<gene>
    <name evidence="4 5" type="primary">LOC100742272</name>
</gene>
<evidence type="ECO:0000256" key="2">
    <source>
        <dbReference type="SAM" id="MobiDB-lite"/>
    </source>
</evidence>
<dbReference type="OrthoDB" id="6257894at2759"/>
<evidence type="ECO:0000313" key="3">
    <source>
        <dbReference type="Proteomes" id="UP000515180"/>
    </source>
</evidence>
<dbReference type="OMA" id="YGNYPVW"/>
<evidence type="ECO:0000256" key="1">
    <source>
        <dbReference type="ARBA" id="ARBA00034118"/>
    </source>
</evidence>
<dbReference type="Proteomes" id="UP000515180">
    <property type="component" value="Unplaced"/>
</dbReference>
<accession>A0A6P3UW15</accession>
<dbReference type="GO" id="GO:0001099">
    <property type="term" value="F:basal RNA polymerase II transcription machinery binding"/>
    <property type="evidence" value="ECO:0007669"/>
    <property type="project" value="TreeGrafter"/>
</dbReference>